<protein>
    <recommendedName>
        <fullName evidence="8">Chitin synthase</fullName>
    </recommendedName>
</protein>
<feature type="region of interest" description="Disordered" evidence="4">
    <location>
        <begin position="1033"/>
        <end position="1070"/>
    </location>
</feature>
<feature type="transmembrane region" description="Helical" evidence="5">
    <location>
        <begin position="54"/>
        <end position="73"/>
    </location>
</feature>
<feature type="transmembrane region" description="Helical" evidence="5">
    <location>
        <begin position="860"/>
        <end position="878"/>
    </location>
</feature>
<dbReference type="PANTHER" id="PTHR22914:SF41">
    <property type="entry name" value="CHITIN SYNTHASE 7"/>
    <property type="match status" value="1"/>
</dbReference>
<evidence type="ECO:0000256" key="2">
    <source>
        <dbReference type="ARBA" id="ARBA00022692"/>
    </source>
</evidence>
<keyword evidence="3 5" id="KW-0472">Membrane</keyword>
<keyword evidence="2 5" id="KW-0812">Transmembrane</keyword>
<dbReference type="Proteomes" id="UP000242381">
    <property type="component" value="Unassembled WGS sequence"/>
</dbReference>
<sequence length="1250" mass="142378">MSAKDYSYSQRPTLRRIIWISYARLITFFIPDVLLHYIAGLNTSGSRIAWREKMALLSLFLFSATCLCVWLEYVSNLFCNPIKYYYYRDVLTNNSKLSVIHGTAVDWSGYSSDAANFIKEHPHQDLSYNFPRFLHLNQSNLDYNEPILNNCIYSLNMTDRADAWLRYYLTKHPGYDYQDDTLLHCPIPGKLNMTGAPCFDGTSAMNGYRIKGDVLYDPFSVKRYYSALPSTNNMTRQAFVILDGTVLDVTAYLLGATDTVIVAPHYTSRSFAADRTFLPIDLSLYLYTHLGTDITDFFESNSALGYDVYRQCLIYLFQTGVSHISAGCSRSNPAMWATLGIGLIYFFFKINLGQFIRIPFIQRIISSSAPEYSSSLISQSQGWPYTLLMVPCFAESSDTLKQTLDALARSSYDDARKLLLFVCDGVAVNDKAKKETYKLLLESLGYSSFIEEPIPRAYISLGQGKRHINYAKVYSGYYETGRNRVPYLVIVKIGNPKERLASHPAPPGNRGKRDSLVMIFGFLERCMNLSNNLITPLDYEIFNQCYNVLGIDPRYFKYLMMTDADVQVQSDVVHKLVLRLEHDCKMLAVSGHVRPANPEENLITMMQIFAVYMDFFSGLAYEACFRSVKTINGGLVMFKIWSEKEPLKRQRKNPEQEETTNKWPKISDEIIITNPFADSNMVDDSASTATISSAVYNRSVIRASRTTIASKLRPDSRLNLSPSMNVQACCVHPTVLRGICTPQPNTMHMQNVLLLGEERYLSIVLLVSHPDHRLGFAPDAEGYATLANNFFALQALQTRHIRAAFHIRLEMLRVSWRLGFSYWILSCFEIVDTMFSIPTTVYVYIIFIRSIKGVGMSNRLFACAFGGLLVLHVLIFFVSRRKYIIWFALYCVLSVPLFSIWFPVLALWQSDYAGRWYDVWPVATLRHHSARRHGILEDESAHDQTTGREEDAKDDTNELVRLTLSQFDAIEMERQRQAAEAALDSNFEEFSASTQYPYKSGTSHAPDSPTAIYSPPTAQVWDGLRSTRIAYQHTATSSSLQRSNRQPILDTTHSRIDRNSTTTSNPFDDDYSTVEYKKPVDANHRRWFNYSHSSVENYKQEGHSTREGANEADGTSELVLEDDCSLDDRGSTLSIISNTFSIIPDQDAITQRQPAHRFDPSAAYTPQTHLPEEGRARAIHTNLNQMASLDGTRHMNLIYRQQSRPQKENMTHKIEDDKPSFHSFKYRTEQASNRSTEATSGTESFTQKQG</sequence>
<feature type="transmembrane region" description="Helical" evidence="5">
    <location>
        <begin position="20"/>
        <end position="42"/>
    </location>
</feature>
<organism evidence="6 7">
    <name type="scientific">Rhizopus microsporus</name>
    <dbReference type="NCBI Taxonomy" id="58291"/>
    <lineage>
        <taxon>Eukaryota</taxon>
        <taxon>Fungi</taxon>
        <taxon>Fungi incertae sedis</taxon>
        <taxon>Mucoromycota</taxon>
        <taxon>Mucoromycotina</taxon>
        <taxon>Mucoromycetes</taxon>
        <taxon>Mucorales</taxon>
        <taxon>Mucorineae</taxon>
        <taxon>Rhizopodaceae</taxon>
        <taxon>Rhizopus</taxon>
    </lineage>
</organism>
<dbReference type="InterPro" id="IPR004835">
    <property type="entry name" value="Chitin_synth"/>
</dbReference>
<dbReference type="GO" id="GO:0016020">
    <property type="term" value="C:membrane"/>
    <property type="evidence" value="ECO:0007669"/>
    <property type="project" value="UniProtKB-SubCell"/>
</dbReference>
<comment type="subcellular location">
    <subcellularLocation>
        <location evidence="1">Membrane</location>
        <topology evidence="1">Multi-pass membrane protein</topology>
    </subcellularLocation>
</comment>
<feature type="compositionally biased region" description="Polar residues" evidence="4">
    <location>
        <begin position="1229"/>
        <end position="1250"/>
    </location>
</feature>
<dbReference type="Pfam" id="PF03142">
    <property type="entry name" value="Chitin_synth_2"/>
    <property type="match status" value="2"/>
</dbReference>
<dbReference type="GO" id="GO:0004100">
    <property type="term" value="F:chitin synthase activity"/>
    <property type="evidence" value="ECO:0007669"/>
    <property type="project" value="InterPro"/>
</dbReference>
<reference evidence="6 7" key="1">
    <citation type="journal article" date="2016" name="Proc. Natl. Acad. Sci. U.S.A.">
        <title>Lipid metabolic changes in an early divergent fungus govern the establishment of a mutualistic symbiosis with endobacteria.</title>
        <authorList>
            <person name="Lastovetsky O.A."/>
            <person name="Gaspar M.L."/>
            <person name="Mondo S.J."/>
            <person name="LaButti K.M."/>
            <person name="Sandor L."/>
            <person name="Grigoriev I.V."/>
            <person name="Henry S.A."/>
            <person name="Pawlowska T.E."/>
        </authorList>
    </citation>
    <scope>NUCLEOTIDE SEQUENCE [LARGE SCALE GENOMIC DNA]</scope>
    <source>
        <strain evidence="6 7">ATCC 11559</strain>
    </source>
</reference>
<evidence type="ECO:0000313" key="6">
    <source>
        <dbReference type="EMBL" id="ORE18367.1"/>
    </source>
</evidence>
<dbReference type="GO" id="GO:0071944">
    <property type="term" value="C:cell periphery"/>
    <property type="evidence" value="ECO:0007669"/>
    <property type="project" value="TreeGrafter"/>
</dbReference>
<dbReference type="OMA" id="RRIIWIS"/>
<accession>A0A1X0S265</accession>
<evidence type="ECO:0000256" key="4">
    <source>
        <dbReference type="SAM" id="MobiDB-lite"/>
    </source>
</evidence>
<feature type="compositionally biased region" description="Basic and acidic residues" evidence="4">
    <location>
        <begin position="1205"/>
        <end position="1220"/>
    </location>
</feature>
<gene>
    <name evidence="6" type="ORF">BCV71DRAFT_116916</name>
</gene>
<feature type="transmembrane region" description="Helical" evidence="5">
    <location>
        <begin position="884"/>
        <end position="908"/>
    </location>
</feature>
<dbReference type="VEuPathDB" id="FungiDB:BCV72DRAFT_87838"/>
<dbReference type="AlphaFoldDB" id="A0A1X0S265"/>
<evidence type="ECO:0000256" key="3">
    <source>
        <dbReference type="ARBA" id="ARBA00023136"/>
    </source>
</evidence>
<proteinExistence type="predicted"/>
<dbReference type="EMBL" id="KV921332">
    <property type="protein sequence ID" value="ORE18367.1"/>
    <property type="molecule type" value="Genomic_DNA"/>
</dbReference>
<name>A0A1X0S265_RHIZD</name>
<keyword evidence="5" id="KW-1133">Transmembrane helix</keyword>
<feature type="compositionally biased region" description="Polar residues" evidence="4">
    <location>
        <begin position="1033"/>
        <end position="1051"/>
    </location>
</feature>
<dbReference type="PANTHER" id="PTHR22914">
    <property type="entry name" value="CHITIN SYNTHASE"/>
    <property type="match status" value="1"/>
</dbReference>
<evidence type="ECO:0000256" key="5">
    <source>
        <dbReference type="SAM" id="Phobius"/>
    </source>
</evidence>
<evidence type="ECO:0000313" key="7">
    <source>
        <dbReference type="Proteomes" id="UP000242381"/>
    </source>
</evidence>
<dbReference type="GO" id="GO:0030428">
    <property type="term" value="C:cell septum"/>
    <property type="evidence" value="ECO:0007669"/>
    <property type="project" value="TreeGrafter"/>
</dbReference>
<dbReference type="GO" id="GO:0006031">
    <property type="term" value="P:chitin biosynthetic process"/>
    <property type="evidence" value="ECO:0007669"/>
    <property type="project" value="TreeGrafter"/>
</dbReference>
<evidence type="ECO:0008006" key="8">
    <source>
        <dbReference type="Google" id="ProtNLM"/>
    </source>
</evidence>
<feature type="region of interest" description="Disordered" evidence="4">
    <location>
        <begin position="1202"/>
        <end position="1250"/>
    </location>
</feature>
<evidence type="ECO:0000256" key="1">
    <source>
        <dbReference type="ARBA" id="ARBA00004141"/>
    </source>
</evidence>